<evidence type="ECO:0000313" key="11">
    <source>
        <dbReference type="EMBL" id="KAJ6444840.1"/>
    </source>
</evidence>
<evidence type="ECO:0000259" key="9">
    <source>
        <dbReference type="PROSITE" id="PS50075"/>
    </source>
</evidence>
<dbReference type="InterPro" id="IPR010071">
    <property type="entry name" value="AA_adenyl_dom"/>
</dbReference>
<evidence type="ECO:0000256" key="5">
    <source>
        <dbReference type="ARBA" id="ARBA00022679"/>
    </source>
</evidence>
<dbReference type="SUPFAM" id="SSF56801">
    <property type="entry name" value="Acetyl-CoA synthetase-like"/>
    <property type="match status" value="1"/>
</dbReference>
<dbReference type="Pfam" id="PF00550">
    <property type="entry name" value="PP-binding"/>
    <property type="match status" value="2"/>
</dbReference>
<keyword evidence="4" id="KW-0489">Methyltransferase</keyword>
<dbReference type="SUPFAM" id="SSF51735">
    <property type="entry name" value="NAD(P)-binding Rossmann-fold domains"/>
    <property type="match status" value="3"/>
</dbReference>
<evidence type="ECO:0000256" key="3">
    <source>
        <dbReference type="ARBA" id="ARBA00022598"/>
    </source>
</evidence>
<dbReference type="SMART" id="SM00825">
    <property type="entry name" value="PKS_KS"/>
    <property type="match status" value="1"/>
</dbReference>
<dbReference type="Gene3D" id="3.40.47.10">
    <property type="match status" value="1"/>
</dbReference>
<evidence type="ECO:0000256" key="4">
    <source>
        <dbReference type="ARBA" id="ARBA00022603"/>
    </source>
</evidence>
<dbReference type="FunFam" id="3.40.47.10:FF:000019">
    <property type="entry name" value="Polyketide synthase type I"/>
    <property type="match status" value="1"/>
</dbReference>
<dbReference type="GO" id="GO:0016491">
    <property type="term" value="F:oxidoreductase activity"/>
    <property type="evidence" value="ECO:0007669"/>
    <property type="project" value="UniProtKB-KW"/>
</dbReference>
<dbReference type="InterPro" id="IPR014043">
    <property type="entry name" value="Acyl_transferase_dom"/>
</dbReference>
<dbReference type="SMART" id="SM00822">
    <property type="entry name" value="PKS_KR"/>
    <property type="match status" value="1"/>
</dbReference>
<dbReference type="Gene3D" id="1.10.1200.10">
    <property type="entry name" value="ACP-like"/>
    <property type="match status" value="2"/>
</dbReference>
<dbReference type="SUPFAM" id="SSF53901">
    <property type="entry name" value="Thiolase-like"/>
    <property type="match status" value="1"/>
</dbReference>
<dbReference type="InterPro" id="IPR032821">
    <property type="entry name" value="PKS_assoc"/>
</dbReference>
<dbReference type="GO" id="GO:0031177">
    <property type="term" value="F:phosphopantetheine binding"/>
    <property type="evidence" value="ECO:0007669"/>
    <property type="project" value="InterPro"/>
</dbReference>
<dbReference type="Gene3D" id="3.30.300.30">
    <property type="match status" value="1"/>
</dbReference>
<dbReference type="Pfam" id="PF07993">
    <property type="entry name" value="NAD_binding_4"/>
    <property type="match status" value="1"/>
</dbReference>
<evidence type="ECO:0000313" key="12">
    <source>
        <dbReference type="Proteomes" id="UP001163105"/>
    </source>
</evidence>
<dbReference type="InterPro" id="IPR014030">
    <property type="entry name" value="Ketoacyl_synth_N"/>
</dbReference>
<dbReference type="Pfam" id="PF00501">
    <property type="entry name" value="AMP-binding"/>
    <property type="match status" value="1"/>
</dbReference>
<dbReference type="InterPro" id="IPR013968">
    <property type="entry name" value="PKS_KR"/>
</dbReference>
<dbReference type="FunFam" id="3.40.50.980:FF:000001">
    <property type="entry name" value="Non-ribosomal peptide synthetase"/>
    <property type="match status" value="1"/>
</dbReference>
<feature type="domain" description="Ketosynthase family 3 (KS3)" evidence="10">
    <location>
        <begin position="635"/>
        <end position="1065"/>
    </location>
</feature>
<keyword evidence="1" id="KW-0596">Phosphopantetheine</keyword>
<dbReference type="InterPro" id="IPR036736">
    <property type="entry name" value="ACP-like_sf"/>
</dbReference>
<sequence>MSTESANGPQAVLVTDFNNSENTSMLGHLVHQLLERAVSSYSDSTAVIYGNKEITYRELDVLANKLTGLLQVRGVRQGDLIGVALNRSIELVVVLVAVLKAGAAYMPIDPTFPARRIEQMLVDATPSLIIVNSSTSSSLPAWKEICLSIDGPETLTIDEHDKQKLPANCGNTEVDVQSEDLACVIYTSGSTGKPKGVEISHESLSNVLLALQQELACDDADRILALTTISFDMALIEMLLPLISGATVVVAPSHDVRDPNALVQSMARYGINMMQGTPVTWQMLLESGWRGQPRLAKMICGGDALSRRLADRLLACGDELWNVYGPTETSYSAVWKVRLGEDIIIGHPVANDGLYVLDEDMSLAPLGCPGELYVGGATLARGYLNNPELTRSRFVESPFHNGRLYRTGDLAHFCAPGKLRVLGRIDSQVKVRGYRIEPHEVEAFIIDHWYVSNAAVLSEDDRLIAYCVRDVSIPVSDALPRMALDGLLRPWLADRLPDYMIPALFIELQNLPVTLNGKVDRKLLPTSVAPEREELESRMIAPGTCSDLELRILEVWGKVLENDNIRIDDNFFHIGGDSLRLVRVQNELEKMFGRLVSSAKLFEHYTVKKLAAYLANAETQTSKNFATDPGNKPVDEDIAIISMACRLPGGISTPDQLWELLDHGGDAIIDVPKDRWDADALFDADPDSPGKSYCRRGGFLSSIDKLDTSFFGITPREARALDPSHQLALETCWEAFERAGYTTSQLSGSQTGVFVGVSNVSAHHRLDPMAPGNLTSLDGYTATGSAGGTISGRISYVMDLEGPAMTIDTACSSSLVTTHLACTALRRGECDMAVSAGVSLMLNAGLHIEFSRVRGISPDGYCKAFSDDSQGTGWGEGCAAVVLKRLSDAHRDGDFIHAVLRGSVVNHGGRSAGLTIPSGPAQQRLIRAALAAANLRPEHIDYVEAHGTGTKLGDPIEAMALAEVFRDSRSSENPLWIGSVKSNLGHTQAAAGLVGLMKVVLAMQHNSLPRTLHASQPTTAINWQSCHLALVQESQPWKRNAHRPRRAGVSAFGIGGTNAHVIVEEPPDTVWKINEKGREHSSTTGMPFLLSAHIDQGLCEQIEKLHQHVGHVSGHQLHDLAFSLATTRNHYRKRLALCASSKADLLRQLASAATATSPSLYDNDHQQKPVLVMLFTGQGSQRLGMGKDLYKTYPIFREALDEVAAEFTELAPRLLDVMWAAPDAAGAALLNRTDFAQPAIFALEVALWRLWQSWGVIPDYVMGHSLGELVAAHVAGVMDVPAACRLVAARARLMQSLPTAGKMVSLEASSDEVAEVLTRLEHRGAVDIAAYNTPTQTVISGDSDAVDNVAAYFNKRGQKYKCLNIRRAFHSHHTVAILEEFRETANMVQFKRPTLPLVSGLTGRLAETGELEHAEYWVEQIRHPVRFSDCIQTASIEGANIFLELGPRPVLCGMGAACVPDDQAMSTTWLPSLAPGRDEVSAIQRSLGSLHVQHVPIDWVAYFEPFNCRRVELPTYAFHRDRLHVETRPVRHETGGTTPISSTVEANSDKANPPVHGQSALQFEVEWHPVEKGDVRSSHTGETWGVLLPFDNTTWQHRVTANLSLAGIRLVQIDDLESTEANGLKGVLCLWDLDADVVCQAREFTDKALAQLKTANKHQFALPLLWITRWAIGVQTRAGTGPGAGSGAKHRDTGLGAAPLWGLMRTARSENPDLRLRLIDLCDELETSGIITALMLDTEPECAIRQGQVLVPRLQLVPSSPEKLHGQQLLRTDGAVLITGGLGDLGARVAIWLASRHGIRDLVLMSRRGMQSLNADFLVAELTRLGATATVMAGDVGDMDSVKAIISIFGENRPLRGMVHAAGLLDSGVLSKLTQQQFVNTYAPKVSGAWNLHQLTQGMDLDIFIMFSSISGVLGMPGLANYTAANTFLDALAHVRQSQGLPATSVAYGTWDSDAGMVTSLVGTTQKHLSQFGLEYLTPENGLDLLERAVRSRRPLTVAAALELGRLRSYCEQSGGVPPLLTTLLSASSIQHDEPQHLSLREQIAQIVPEKRGTVVMRKVREMVAVALGFERPEDLDVTRSLQDVGVDSLTAVLIRNHLAALTGLKLSANIAFLYANLKELSQALTTQLESTSTNASQAPMKSNNATSMTTATHNSSICLDMTAIRQGFLDPSFTFVAECRDDSSAGVVRPESVFVTGATGFVGAFVLYELLRQRIAAHCLVRATCVKQGQERLIKTLESYGIWRTEFAPQLNVVIGDLGQPLLGLAEHEFTSLADRVDAICHSGALVDWMRPLEDYIGPNVVSAHEILRLASRGKRKAIHLVSTISTLSTHMGLMLTQEDPEYGYGTSKYLAEKMLAAARWRGAHASVYRLPFVTASSTTGHFRRDQGDFLHNLIAGSLELGAFPSLDGDLSAVLPIDYISQTIVAVMTHDLHRIGRDFDFVNKHAPSFNDFFRIVSAVSDGQDIVPFQAWKSMALDYATAHPACPLSRIAAVLDGYTSESASSMVQGLPVGEHVLGGADYPAPPDQRAVHSPVC</sequence>
<dbReference type="InterPro" id="IPR006162">
    <property type="entry name" value="Ppantetheine_attach_site"/>
</dbReference>
<dbReference type="GO" id="GO:0008168">
    <property type="term" value="F:methyltransferase activity"/>
    <property type="evidence" value="ECO:0007669"/>
    <property type="project" value="UniProtKB-KW"/>
</dbReference>
<dbReference type="PROSITE" id="PS50075">
    <property type="entry name" value="CARRIER"/>
    <property type="match status" value="2"/>
</dbReference>
<dbReference type="InterPro" id="IPR020806">
    <property type="entry name" value="PKS_PP-bd"/>
</dbReference>
<dbReference type="GO" id="GO:0004312">
    <property type="term" value="F:fatty acid synthase activity"/>
    <property type="evidence" value="ECO:0007669"/>
    <property type="project" value="TreeGrafter"/>
</dbReference>
<dbReference type="NCBIfam" id="TIGR01733">
    <property type="entry name" value="AA-adenyl-dom"/>
    <property type="match status" value="1"/>
</dbReference>
<dbReference type="GO" id="GO:0032259">
    <property type="term" value="P:methylation"/>
    <property type="evidence" value="ECO:0007669"/>
    <property type="project" value="UniProtKB-KW"/>
</dbReference>
<dbReference type="InterPro" id="IPR016036">
    <property type="entry name" value="Malonyl_transacylase_ACP-bd"/>
</dbReference>
<dbReference type="InterPro" id="IPR014031">
    <property type="entry name" value="Ketoacyl_synth_C"/>
</dbReference>
<dbReference type="InterPro" id="IPR050091">
    <property type="entry name" value="PKS_NRPS_Biosynth_Enz"/>
</dbReference>
<evidence type="ECO:0000259" key="10">
    <source>
        <dbReference type="PROSITE" id="PS52004"/>
    </source>
</evidence>
<feature type="domain" description="Carrier" evidence="9">
    <location>
        <begin position="2054"/>
        <end position="2129"/>
    </location>
</feature>
<proteinExistence type="predicted"/>
<dbReference type="GO" id="GO:0044550">
    <property type="term" value="P:secondary metabolite biosynthetic process"/>
    <property type="evidence" value="ECO:0007669"/>
    <property type="project" value="UniProtKB-ARBA"/>
</dbReference>
<gene>
    <name evidence="11" type="ORF">O9K51_03240</name>
</gene>
<evidence type="ECO:0000256" key="2">
    <source>
        <dbReference type="ARBA" id="ARBA00022553"/>
    </source>
</evidence>
<dbReference type="InterPro" id="IPR000873">
    <property type="entry name" value="AMP-dep_synth/lig_dom"/>
</dbReference>
<dbReference type="Pfam" id="PF02801">
    <property type="entry name" value="Ketoacyl-synt_C"/>
    <property type="match status" value="1"/>
</dbReference>
<keyword evidence="3" id="KW-0436">Ligase</keyword>
<dbReference type="GO" id="GO:0016874">
    <property type="term" value="F:ligase activity"/>
    <property type="evidence" value="ECO:0007669"/>
    <property type="project" value="UniProtKB-KW"/>
</dbReference>
<organism evidence="11 12">
    <name type="scientific">Purpureocillium lavendulum</name>
    <dbReference type="NCBI Taxonomy" id="1247861"/>
    <lineage>
        <taxon>Eukaryota</taxon>
        <taxon>Fungi</taxon>
        <taxon>Dikarya</taxon>
        <taxon>Ascomycota</taxon>
        <taxon>Pezizomycotina</taxon>
        <taxon>Sordariomycetes</taxon>
        <taxon>Hypocreomycetidae</taxon>
        <taxon>Hypocreales</taxon>
        <taxon>Ophiocordycipitaceae</taxon>
        <taxon>Purpureocillium</taxon>
    </lineage>
</organism>
<dbReference type="InterPro" id="IPR016035">
    <property type="entry name" value="Acyl_Trfase/lysoPLipase"/>
</dbReference>
<dbReference type="CDD" id="cd08956">
    <property type="entry name" value="KR_3_FAS_SDR_x"/>
    <property type="match status" value="1"/>
</dbReference>
<dbReference type="InterPro" id="IPR057326">
    <property type="entry name" value="KR_dom"/>
</dbReference>
<dbReference type="InterPro" id="IPR009081">
    <property type="entry name" value="PP-bd_ACP"/>
</dbReference>
<dbReference type="SMART" id="SM00823">
    <property type="entry name" value="PKS_PP"/>
    <property type="match status" value="2"/>
</dbReference>
<dbReference type="Gene3D" id="3.40.50.980">
    <property type="match status" value="2"/>
</dbReference>
<dbReference type="Gene3D" id="3.40.366.10">
    <property type="entry name" value="Malonyl-Coenzyme A Acyl Carrier Protein, domain 2"/>
    <property type="match status" value="1"/>
</dbReference>
<accession>A0AB34G3K7</accession>
<dbReference type="InterPro" id="IPR010080">
    <property type="entry name" value="Thioester_reductase-like_dom"/>
</dbReference>
<dbReference type="InterPro" id="IPR020841">
    <property type="entry name" value="PKS_Beta-ketoAc_synthase_dom"/>
</dbReference>
<dbReference type="PROSITE" id="PS00012">
    <property type="entry name" value="PHOSPHOPANTETHEINE"/>
    <property type="match status" value="1"/>
</dbReference>
<keyword evidence="6" id="KW-0560">Oxidoreductase</keyword>
<dbReference type="InterPro" id="IPR001227">
    <property type="entry name" value="Ac_transferase_dom_sf"/>
</dbReference>
<keyword evidence="2" id="KW-0597">Phosphoprotein</keyword>
<keyword evidence="12" id="KW-1185">Reference proteome</keyword>
<dbReference type="SUPFAM" id="SSF55048">
    <property type="entry name" value="Probable ACP-binding domain of malonyl-CoA ACP transacylase"/>
    <property type="match status" value="1"/>
</dbReference>
<dbReference type="GO" id="GO:0006633">
    <property type="term" value="P:fatty acid biosynthetic process"/>
    <property type="evidence" value="ECO:0007669"/>
    <property type="project" value="TreeGrafter"/>
</dbReference>
<dbReference type="Pfam" id="PF08659">
    <property type="entry name" value="KR"/>
    <property type="match status" value="1"/>
</dbReference>
<dbReference type="SMART" id="SM00827">
    <property type="entry name" value="PKS_AT"/>
    <property type="match status" value="1"/>
</dbReference>
<dbReference type="Pfam" id="PF00698">
    <property type="entry name" value="Acyl_transf_1"/>
    <property type="match status" value="1"/>
</dbReference>
<dbReference type="Proteomes" id="UP001163105">
    <property type="component" value="Unassembled WGS sequence"/>
</dbReference>
<dbReference type="InterPro" id="IPR036291">
    <property type="entry name" value="NAD(P)-bd_dom_sf"/>
</dbReference>
<dbReference type="InterPro" id="IPR016039">
    <property type="entry name" value="Thiolase-like"/>
</dbReference>
<dbReference type="InterPro" id="IPR020845">
    <property type="entry name" value="AMP-binding_CS"/>
</dbReference>
<dbReference type="Pfam" id="PF00109">
    <property type="entry name" value="ketoacyl-synt"/>
    <property type="match status" value="1"/>
</dbReference>
<dbReference type="Gene3D" id="3.40.50.720">
    <property type="entry name" value="NAD(P)-binding Rossmann-like Domain"/>
    <property type="match status" value="2"/>
</dbReference>
<dbReference type="InterPro" id="IPR013120">
    <property type="entry name" value="FAR_NAD-bd"/>
</dbReference>
<dbReference type="EMBL" id="JAQHRD010000002">
    <property type="protein sequence ID" value="KAJ6444840.1"/>
    <property type="molecule type" value="Genomic_DNA"/>
</dbReference>
<evidence type="ECO:0000256" key="6">
    <source>
        <dbReference type="ARBA" id="ARBA00023002"/>
    </source>
</evidence>
<dbReference type="PANTHER" id="PTHR43775">
    <property type="entry name" value="FATTY ACID SYNTHASE"/>
    <property type="match status" value="1"/>
</dbReference>
<dbReference type="SUPFAM" id="SSF47336">
    <property type="entry name" value="ACP-like"/>
    <property type="match status" value="2"/>
</dbReference>
<dbReference type="PANTHER" id="PTHR43775:SF51">
    <property type="entry name" value="INACTIVE PHENOLPHTHIOCEROL SYNTHESIS POLYKETIDE SYNTHASE TYPE I PKS1-RELATED"/>
    <property type="match status" value="1"/>
</dbReference>
<protein>
    <submittedName>
        <fullName evidence="11">Polyketide synthase</fullName>
    </submittedName>
</protein>
<evidence type="ECO:0000256" key="1">
    <source>
        <dbReference type="ARBA" id="ARBA00022450"/>
    </source>
</evidence>
<dbReference type="CDD" id="cd00833">
    <property type="entry name" value="PKS"/>
    <property type="match status" value="1"/>
</dbReference>
<feature type="region of interest" description="Disordered" evidence="8">
    <location>
        <begin position="1532"/>
        <end position="1555"/>
    </location>
</feature>
<comment type="caution">
    <text evidence="11">The sequence shown here is derived from an EMBL/GenBank/DDBJ whole genome shotgun (WGS) entry which is preliminary data.</text>
</comment>
<dbReference type="NCBIfam" id="TIGR01746">
    <property type="entry name" value="Thioester-redct"/>
    <property type="match status" value="1"/>
</dbReference>
<dbReference type="CDD" id="cd05930">
    <property type="entry name" value="A_NRPS"/>
    <property type="match status" value="1"/>
</dbReference>
<dbReference type="Gene3D" id="3.30.70.3290">
    <property type="match status" value="1"/>
</dbReference>
<evidence type="ECO:0000256" key="7">
    <source>
        <dbReference type="ARBA" id="ARBA00023268"/>
    </source>
</evidence>
<name>A0AB34G3K7_9HYPO</name>
<keyword evidence="5" id="KW-0808">Transferase</keyword>
<dbReference type="SUPFAM" id="SSF52151">
    <property type="entry name" value="FabD/lysophospholipase-like"/>
    <property type="match status" value="1"/>
</dbReference>
<dbReference type="InterPro" id="IPR045851">
    <property type="entry name" value="AMP-bd_C_sf"/>
</dbReference>
<dbReference type="PROSITE" id="PS52004">
    <property type="entry name" value="KS3_2"/>
    <property type="match status" value="1"/>
</dbReference>
<dbReference type="Gene3D" id="2.30.38.10">
    <property type="entry name" value="Luciferase, Domain 3"/>
    <property type="match status" value="1"/>
</dbReference>
<dbReference type="Pfam" id="PF16197">
    <property type="entry name" value="KAsynt_C_assoc"/>
    <property type="match status" value="1"/>
</dbReference>
<keyword evidence="7" id="KW-0511">Multifunctional enzyme</keyword>
<dbReference type="PROSITE" id="PS00455">
    <property type="entry name" value="AMP_BINDING"/>
    <property type="match status" value="1"/>
</dbReference>
<feature type="domain" description="Carrier" evidence="9">
    <location>
        <begin position="543"/>
        <end position="618"/>
    </location>
</feature>
<evidence type="ECO:0000256" key="8">
    <source>
        <dbReference type="SAM" id="MobiDB-lite"/>
    </source>
</evidence>
<dbReference type="FunFam" id="3.40.366.10:FF:000002">
    <property type="entry name" value="Probable polyketide synthase 2"/>
    <property type="match status" value="1"/>
</dbReference>
<feature type="compositionally biased region" description="Polar residues" evidence="8">
    <location>
        <begin position="1535"/>
        <end position="1550"/>
    </location>
</feature>
<reference evidence="11" key="1">
    <citation type="submission" date="2023-01" db="EMBL/GenBank/DDBJ databases">
        <title>The growth and conidiation of Purpureocillium lavendulum are regulated by nitrogen source and histone H3K14 acetylation.</title>
        <authorList>
            <person name="Tang P."/>
            <person name="Han J."/>
            <person name="Zhang C."/>
            <person name="Tang P."/>
            <person name="Qi F."/>
            <person name="Zhang K."/>
            <person name="Liang L."/>
        </authorList>
    </citation>
    <scope>NUCLEOTIDE SEQUENCE</scope>
    <source>
        <strain evidence="11">YMF1.00683</strain>
    </source>
</reference>